<evidence type="ECO:0000313" key="8">
    <source>
        <dbReference type="EMBL" id="KFX52793.1"/>
    </source>
</evidence>
<proteinExistence type="inferred from homology"/>
<feature type="transmembrane region" description="Helical" evidence="6">
    <location>
        <begin position="232"/>
        <end position="256"/>
    </location>
</feature>
<dbReference type="InterPro" id="IPR052337">
    <property type="entry name" value="SAT4-like"/>
</dbReference>
<dbReference type="AlphaFoldDB" id="A0A093Y5M5"/>
<comment type="caution">
    <text evidence="8">The sequence shown here is derived from an EMBL/GenBank/DDBJ whole genome shotgun (WGS) entry which is preliminary data.</text>
</comment>
<dbReference type="Pfam" id="PF20684">
    <property type="entry name" value="Fung_rhodopsin"/>
    <property type="match status" value="1"/>
</dbReference>
<comment type="similarity">
    <text evidence="5">Belongs to the SAT4 family.</text>
</comment>
<dbReference type="PANTHER" id="PTHR33048:SF157">
    <property type="entry name" value="INTEGRAL MEMBRANE PROTEIN"/>
    <property type="match status" value="1"/>
</dbReference>
<accession>A0A093Y5M5</accession>
<gene>
    <name evidence="8" type="ORF">GQ26_0021960</name>
</gene>
<evidence type="ECO:0000256" key="4">
    <source>
        <dbReference type="ARBA" id="ARBA00023136"/>
    </source>
</evidence>
<feature type="transmembrane region" description="Helical" evidence="6">
    <location>
        <begin position="198"/>
        <end position="220"/>
    </location>
</feature>
<feature type="transmembrane region" description="Helical" evidence="6">
    <location>
        <begin position="113"/>
        <end position="134"/>
    </location>
</feature>
<evidence type="ECO:0000256" key="5">
    <source>
        <dbReference type="ARBA" id="ARBA00038359"/>
    </source>
</evidence>
<sequence>NLPRRLFCRSRFSFSQTSRNTALKDVTRQSTSFHVYHSGRVHGCCHSAAGSKQVVGVDDWMSLVAMFLVVGMGVCLAIVELQHVINRPTPLPNGSDSQNPSIQNTESYTKIELYYQILMIIAYAFVKLSIVFFYRRLFFVLRWSAFDIISLACIVIIIIWALTSFFLFLFICQSKIYLQWGPLPEDQDQCGDFFAVELGLVISDLVTDIIVLTLPMPIIWRLRLHWSHKLRISLVFMLGLVATAASITRMIIFLIVSYGSFDSDY</sequence>
<organism evidence="8">
    <name type="scientific">Talaromyces marneffei PM1</name>
    <dbReference type="NCBI Taxonomy" id="1077442"/>
    <lineage>
        <taxon>Eukaryota</taxon>
        <taxon>Fungi</taxon>
        <taxon>Dikarya</taxon>
        <taxon>Ascomycota</taxon>
        <taxon>Pezizomycotina</taxon>
        <taxon>Eurotiomycetes</taxon>
        <taxon>Eurotiomycetidae</taxon>
        <taxon>Eurotiales</taxon>
        <taxon>Trichocomaceae</taxon>
        <taxon>Talaromyces</taxon>
        <taxon>Talaromyces sect. Talaromyces</taxon>
    </lineage>
</organism>
<dbReference type="GO" id="GO:0016020">
    <property type="term" value="C:membrane"/>
    <property type="evidence" value="ECO:0007669"/>
    <property type="project" value="UniProtKB-SubCell"/>
</dbReference>
<protein>
    <recommendedName>
        <fullName evidence="7">Rhodopsin domain-containing protein</fullName>
    </recommendedName>
</protein>
<evidence type="ECO:0000256" key="1">
    <source>
        <dbReference type="ARBA" id="ARBA00004141"/>
    </source>
</evidence>
<keyword evidence="3 6" id="KW-1133">Transmembrane helix</keyword>
<feature type="non-terminal residue" evidence="8">
    <location>
        <position position="1"/>
    </location>
</feature>
<dbReference type="InterPro" id="IPR049326">
    <property type="entry name" value="Rhodopsin_dom_fungi"/>
</dbReference>
<feature type="domain" description="Rhodopsin" evidence="7">
    <location>
        <begin position="52"/>
        <end position="254"/>
    </location>
</feature>
<feature type="transmembrane region" description="Helical" evidence="6">
    <location>
        <begin position="60"/>
        <end position="79"/>
    </location>
</feature>
<evidence type="ECO:0000256" key="6">
    <source>
        <dbReference type="SAM" id="Phobius"/>
    </source>
</evidence>
<evidence type="ECO:0000256" key="3">
    <source>
        <dbReference type="ARBA" id="ARBA00022989"/>
    </source>
</evidence>
<dbReference type="PANTHER" id="PTHR33048">
    <property type="entry name" value="PTH11-LIKE INTEGRAL MEMBRANE PROTEIN (AFU_ORTHOLOGUE AFUA_5G11245)"/>
    <property type="match status" value="1"/>
</dbReference>
<evidence type="ECO:0000256" key="2">
    <source>
        <dbReference type="ARBA" id="ARBA00022692"/>
    </source>
</evidence>
<feature type="transmembrane region" description="Helical" evidence="6">
    <location>
        <begin position="146"/>
        <end position="178"/>
    </location>
</feature>
<name>A0A093Y5M5_TALMA</name>
<comment type="subcellular location">
    <subcellularLocation>
        <location evidence="1">Membrane</location>
        <topology evidence="1">Multi-pass membrane protein</topology>
    </subcellularLocation>
</comment>
<dbReference type="EMBL" id="JPOX01000002">
    <property type="protein sequence ID" value="KFX52793.1"/>
    <property type="molecule type" value="Genomic_DNA"/>
</dbReference>
<keyword evidence="2 6" id="KW-0812">Transmembrane</keyword>
<feature type="non-terminal residue" evidence="8">
    <location>
        <position position="265"/>
    </location>
</feature>
<dbReference type="HOGENOM" id="CLU_1051967_0_0_1"/>
<keyword evidence="4 6" id="KW-0472">Membrane</keyword>
<evidence type="ECO:0000259" key="7">
    <source>
        <dbReference type="Pfam" id="PF20684"/>
    </source>
</evidence>
<reference evidence="8" key="1">
    <citation type="journal article" date="2014" name="PLoS Genet.">
        <title>Signature Gene Expression Reveals Novel Clues to the Molecular Mechanisms of Dimorphic Transition in Penicillium marneffei.</title>
        <authorList>
            <person name="Yang E."/>
            <person name="Wang G."/>
            <person name="Cai J."/>
            <person name="Woo P.C."/>
            <person name="Lau S.K."/>
            <person name="Yuen K.-Y."/>
            <person name="Chow W.-N."/>
            <person name="Lin X."/>
        </authorList>
    </citation>
    <scope>NUCLEOTIDE SEQUENCE [LARGE SCALE GENOMIC DNA]</scope>
    <source>
        <strain evidence="8">PM1</strain>
    </source>
</reference>